<reference evidence="3 4" key="1">
    <citation type="submission" date="2024-11" db="EMBL/GenBank/DDBJ databases">
        <title>Adaptive evolution of stress response genes in parasites aligns with host niche diversity.</title>
        <authorList>
            <person name="Hahn C."/>
            <person name="Resl P."/>
        </authorList>
    </citation>
    <scope>NUCLEOTIDE SEQUENCE [LARGE SCALE GENOMIC DNA]</scope>
    <source>
        <strain evidence="3">EGGRZ-B1_66</strain>
        <tissue evidence="3">Body</tissue>
    </source>
</reference>
<dbReference type="Proteomes" id="UP001626550">
    <property type="component" value="Unassembled WGS sequence"/>
</dbReference>
<keyword evidence="4" id="KW-1185">Reference proteome</keyword>
<evidence type="ECO:0000313" key="3">
    <source>
        <dbReference type="EMBL" id="KAL3314697.1"/>
    </source>
</evidence>
<organism evidence="3 4">
    <name type="scientific">Cichlidogyrus casuarinus</name>
    <dbReference type="NCBI Taxonomy" id="1844966"/>
    <lineage>
        <taxon>Eukaryota</taxon>
        <taxon>Metazoa</taxon>
        <taxon>Spiralia</taxon>
        <taxon>Lophotrochozoa</taxon>
        <taxon>Platyhelminthes</taxon>
        <taxon>Monogenea</taxon>
        <taxon>Monopisthocotylea</taxon>
        <taxon>Dactylogyridea</taxon>
        <taxon>Ancyrocephalidae</taxon>
        <taxon>Cichlidogyrus</taxon>
    </lineage>
</organism>
<evidence type="ECO:0000256" key="1">
    <source>
        <dbReference type="SAM" id="MobiDB-lite"/>
    </source>
</evidence>
<feature type="transmembrane region" description="Helical" evidence="2">
    <location>
        <begin position="21"/>
        <end position="46"/>
    </location>
</feature>
<name>A0ABD2Q6A4_9PLAT</name>
<feature type="region of interest" description="Disordered" evidence="1">
    <location>
        <begin position="76"/>
        <end position="203"/>
    </location>
</feature>
<accession>A0ABD2Q6A4</accession>
<protein>
    <submittedName>
        <fullName evidence="3">Uncharacterized protein</fullName>
    </submittedName>
</protein>
<feature type="compositionally biased region" description="Low complexity" evidence="1">
    <location>
        <begin position="105"/>
        <end position="203"/>
    </location>
</feature>
<feature type="transmembrane region" description="Helical" evidence="2">
    <location>
        <begin position="264"/>
        <end position="286"/>
    </location>
</feature>
<feature type="compositionally biased region" description="Polar residues" evidence="1">
    <location>
        <begin position="81"/>
        <end position="104"/>
    </location>
</feature>
<keyword evidence="2" id="KW-0812">Transmembrane</keyword>
<keyword evidence="2" id="KW-0472">Membrane</keyword>
<dbReference type="EMBL" id="JBJKFK010000929">
    <property type="protein sequence ID" value="KAL3314697.1"/>
    <property type="molecule type" value="Genomic_DNA"/>
</dbReference>
<sequence length="333" mass="36010">MLSTQSSEPQTMGKFRIVKGNSYLLFFIILLGVGLAFQIAAVAIIADVVYVKETDPDLRTYNSSIVQFPVLNQPPLPPVLTGNQQTQNPFQVNNNGQSKSANFLNNPFGRPNGQNGQNNNQNFFNNNPNSVSKAPNNNLNPFAPATSNSQNGFNNNQNAFTNAPNNQNPFNNQQNGQNGFNNNNKPNGQNGFNNNQNGVNGNGPASAYVPHIPGIVNQTIVSELSYQAEMRLLGCVASAIMLTAGAIAITIVGIMIFDGVCMRFLAVVSTLGALIFMTVSIALYHMDVRMTPAIWTSLAAASAWSYFFIALLMAGEDKSIYRCVVASDPNMML</sequence>
<comment type="caution">
    <text evidence="3">The sequence shown here is derived from an EMBL/GenBank/DDBJ whole genome shotgun (WGS) entry which is preliminary data.</text>
</comment>
<keyword evidence="2" id="KW-1133">Transmembrane helix</keyword>
<proteinExistence type="predicted"/>
<feature type="transmembrane region" description="Helical" evidence="2">
    <location>
        <begin position="236"/>
        <end position="257"/>
    </location>
</feature>
<evidence type="ECO:0000256" key="2">
    <source>
        <dbReference type="SAM" id="Phobius"/>
    </source>
</evidence>
<gene>
    <name evidence="3" type="ORF">Ciccas_006686</name>
</gene>
<dbReference type="AlphaFoldDB" id="A0ABD2Q6A4"/>
<evidence type="ECO:0000313" key="4">
    <source>
        <dbReference type="Proteomes" id="UP001626550"/>
    </source>
</evidence>
<feature type="transmembrane region" description="Helical" evidence="2">
    <location>
        <begin position="292"/>
        <end position="312"/>
    </location>
</feature>